<evidence type="ECO:0000313" key="1">
    <source>
        <dbReference type="EMBL" id="CZT46256.1"/>
    </source>
</evidence>
<organism evidence="1 2">
    <name type="scientific">Rhynchosporium secalis</name>
    <name type="common">Barley scald fungus</name>
    <dbReference type="NCBI Taxonomy" id="38038"/>
    <lineage>
        <taxon>Eukaryota</taxon>
        <taxon>Fungi</taxon>
        <taxon>Dikarya</taxon>
        <taxon>Ascomycota</taxon>
        <taxon>Pezizomycotina</taxon>
        <taxon>Leotiomycetes</taxon>
        <taxon>Helotiales</taxon>
        <taxon>Ploettnerulaceae</taxon>
        <taxon>Rhynchosporium</taxon>
    </lineage>
</organism>
<sequence length="365" mass="39649">MGTYAHELSHLLNIGDNYNNPFSVPSRRDYTGSFSMLSRGSFNGPGGPHTRWQIPPQQGGSMGSLHTIRDKAQIGLIGKDSILKLSSEALATSGLVVAKIIARSVKPAPGEFIGVRVAMNADLSPACDINTDPFCDGGAYNNYDLEVIDRMGADSFQPDSGVMITKSKDDAMGTYQWTIDANPQDIRLLDFNRPDGTPAYVTIGDYRQLADALFHAGTRSGSEFEYIDKPNTLHIYIVCVNRDSTGVLSYTTAIRSLNSTTSDPHKRKVAVSWLTVGSRPTTKGVACSFQVYNTGSYSEPAGGVAHPQDVSAYLKSDVFRLSASVTGWGWKVKLPNALVTAKFGEKKTIYVAVTPDSPLLHWWVL</sequence>
<dbReference type="Proteomes" id="UP000177625">
    <property type="component" value="Unassembled WGS sequence"/>
</dbReference>
<keyword evidence="2" id="KW-1185">Reference proteome</keyword>
<evidence type="ECO:0000313" key="2">
    <source>
        <dbReference type="Proteomes" id="UP000177625"/>
    </source>
</evidence>
<proteinExistence type="predicted"/>
<name>A0A1E1MAW4_RHYSE</name>
<accession>A0A1E1MAW4</accession>
<dbReference type="AlphaFoldDB" id="A0A1E1MAW4"/>
<gene>
    <name evidence="1" type="ORF">RSE6_06659</name>
</gene>
<protein>
    <submittedName>
        <fullName evidence="1">Uncharacterized protein</fullName>
    </submittedName>
</protein>
<dbReference type="EMBL" id="FJVC01000242">
    <property type="protein sequence ID" value="CZT46256.1"/>
    <property type="molecule type" value="Genomic_DNA"/>
</dbReference>
<reference evidence="2" key="1">
    <citation type="submission" date="2016-03" db="EMBL/GenBank/DDBJ databases">
        <authorList>
            <person name="Guldener U."/>
        </authorList>
    </citation>
    <scope>NUCLEOTIDE SEQUENCE [LARGE SCALE GENOMIC DNA]</scope>
</reference>